<dbReference type="AlphaFoldDB" id="A0A218NLW9"/>
<dbReference type="EMBL" id="CP019964">
    <property type="protein sequence ID" value="ASI13470.1"/>
    <property type="molecule type" value="Genomic_DNA"/>
</dbReference>
<accession>A0A218NLW9</accession>
<evidence type="ECO:0000313" key="2">
    <source>
        <dbReference type="Proteomes" id="UP000197679"/>
    </source>
</evidence>
<protein>
    <submittedName>
        <fullName evidence="1">Uncharacterized protein</fullName>
    </submittedName>
</protein>
<proteinExistence type="predicted"/>
<gene>
    <name evidence="1" type="ORF">Mia14_0131</name>
</gene>
<dbReference type="Proteomes" id="UP000197679">
    <property type="component" value="Chromosome"/>
</dbReference>
<sequence length="330" mass="37676">MWEDVTQNLLIYKRTLSKGGMVMVSKDKKVYKNKVTELEYKGNSLIYPNGSSIMGNQFKNEFDYVKFIAGKGPKLVLVGGGERKVETPLKLAGYLNPSDDIDIAAKESDVNYILNNHKSGTFRMIDNTKTVCEGLSSYKEVIYYSLFSVIKDTEVPDRDKYIDIFTRNIGPIPVYENMFNDAINAKISYESSSGKESIKVKLQPPEYSIATSLNPLVYKDKRAIPEIVSLYMLFSKDFIDFDSVLQGAMKLLKASEKLVADKISVYSNNYNPPEDIDMARYTNYSDNINKISSKLGNNRNKVRRILRKGDVEMEKFDEFYETLSNAFKDY</sequence>
<keyword evidence="2" id="KW-1185">Reference proteome</keyword>
<reference evidence="1 2" key="1">
    <citation type="journal article" date="2017" name="Nat. Commun.">
        <title>'ARMAN' archaea depend on association with euryarchaeal host in culture and in situ.</title>
        <authorList>
            <person name="Golyshina O."/>
            <person name="Toshchakov S."/>
            <person name="Makarova K."/>
            <person name="Gavrilov S."/>
            <person name="Korzhenkov A."/>
            <person name="La Cono V."/>
            <person name="Arcadi E."/>
            <person name="Nechitaylo T."/>
            <person name="Ferrer M."/>
            <person name="Kublanov I."/>
            <person name="Wolf Y."/>
            <person name="Yakimov M."/>
            <person name="Golyshin P."/>
            <person name="Slesarev A."/>
            <person name="Kozyavkin S."/>
        </authorList>
    </citation>
    <scope>NUCLEOTIDE SEQUENCE [LARGE SCALE GENOMIC DNA]</scope>
    <source>
        <strain evidence="1 2">Mia14</strain>
    </source>
</reference>
<organism evidence="1 2">
    <name type="scientific">Candidatus Mancarchaeum acidiphilum</name>
    <dbReference type="NCBI Taxonomy" id="1920749"/>
    <lineage>
        <taxon>Archaea</taxon>
        <taxon>Candidatus Micrarchaeota</taxon>
        <taxon>Candidatus Mancarchaeum</taxon>
    </lineage>
</organism>
<name>A0A218NLW9_9ARCH</name>
<dbReference type="KEGG" id="marh:Mia14_0131"/>
<evidence type="ECO:0000313" key="1">
    <source>
        <dbReference type="EMBL" id="ASI13470.1"/>
    </source>
</evidence>